<evidence type="ECO:0000256" key="2">
    <source>
        <dbReference type="ARBA" id="ARBA00022514"/>
    </source>
</evidence>
<feature type="chain" id="PRO_5015802197" description="C-C motif chemokine" evidence="4">
    <location>
        <begin position="18"/>
        <end position="194"/>
    </location>
</feature>
<name>A0A2Y9LMU5_DELLE</name>
<keyword evidence="7" id="KW-1185">Reference proteome</keyword>
<dbReference type="InterPro" id="IPR000827">
    <property type="entry name" value="Chemokine_CC_CS"/>
</dbReference>
<dbReference type="GO" id="GO:0006954">
    <property type="term" value="P:inflammatory response"/>
    <property type="evidence" value="ECO:0007669"/>
    <property type="project" value="TreeGrafter"/>
</dbReference>
<feature type="signal peptide" evidence="4">
    <location>
        <begin position="1"/>
        <end position="17"/>
    </location>
</feature>
<dbReference type="SMART" id="SM00199">
    <property type="entry name" value="SCY"/>
    <property type="match status" value="1"/>
</dbReference>
<dbReference type="PANTHER" id="PTHR12015">
    <property type="entry name" value="SMALL INDUCIBLE CYTOKINE A"/>
    <property type="match status" value="1"/>
</dbReference>
<feature type="region of interest" description="Disordered" evidence="5">
    <location>
        <begin position="55"/>
        <end position="96"/>
    </location>
</feature>
<dbReference type="Pfam" id="PF00048">
    <property type="entry name" value="IL8"/>
    <property type="match status" value="1"/>
</dbReference>
<dbReference type="Proteomes" id="UP000248483">
    <property type="component" value="Unplaced"/>
</dbReference>
<dbReference type="Gene3D" id="2.40.50.40">
    <property type="match status" value="1"/>
</dbReference>
<dbReference type="PROSITE" id="PS00472">
    <property type="entry name" value="SMALL_CYTOKINES_CC"/>
    <property type="match status" value="1"/>
</dbReference>
<dbReference type="GO" id="GO:0048020">
    <property type="term" value="F:CCR chemokine receptor binding"/>
    <property type="evidence" value="ECO:0007669"/>
    <property type="project" value="TreeGrafter"/>
</dbReference>
<dbReference type="GO" id="GO:0005615">
    <property type="term" value="C:extracellular space"/>
    <property type="evidence" value="ECO:0007669"/>
    <property type="project" value="UniProtKB-KW"/>
</dbReference>
<dbReference type="InParanoid" id="A0A2Y9LMU5"/>
<proteinExistence type="inferred from homology"/>
<comment type="similarity">
    <text evidence="1 4">Belongs to the intercrine beta (chemokine CC) family.</text>
</comment>
<evidence type="ECO:0000256" key="1">
    <source>
        <dbReference type="ARBA" id="ARBA00010868"/>
    </source>
</evidence>
<dbReference type="CDD" id="cd00272">
    <property type="entry name" value="Chemokine_CC"/>
    <property type="match status" value="1"/>
</dbReference>
<feature type="domain" description="Chemokine interleukin-8-like" evidence="6">
    <location>
        <begin position="133"/>
        <end position="191"/>
    </location>
</feature>
<evidence type="ECO:0000256" key="3">
    <source>
        <dbReference type="ARBA" id="ARBA00023157"/>
    </source>
</evidence>
<evidence type="ECO:0000256" key="5">
    <source>
        <dbReference type="SAM" id="MobiDB-lite"/>
    </source>
</evidence>
<keyword evidence="4" id="KW-0732">Signal</keyword>
<evidence type="ECO:0000313" key="8">
    <source>
        <dbReference type="RefSeq" id="XP_022408382.1"/>
    </source>
</evidence>
<dbReference type="GO" id="GO:0070098">
    <property type="term" value="P:chemokine-mediated signaling pathway"/>
    <property type="evidence" value="ECO:0007669"/>
    <property type="project" value="TreeGrafter"/>
</dbReference>
<keyword evidence="4" id="KW-0145">Chemotaxis</keyword>
<dbReference type="GO" id="GO:0008009">
    <property type="term" value="F:chemokine activity"/>
    <property type="evidence" value="ECO:0007669"/>
    <property type="project" value="InterPro"/>
</dbReference>
<keyword evidence="3" id="KW-1015">Disulfide bond</keyword>
<evidence type="ECO:0000259" key="6">
    <source>
        <dbReference type="SMART" id="SM00199"/>
    </source>
</evidence>
<dbReference type="SUPFAM" id="SSF54117">
    <property type="entry name" value="Interleukin 8-like chemokines"/>
    <property type="match status" value="1"/>
</dbReference>
<dbReference type="GeneID" id="111163729"/>
<dbReference type="InterPro" id="IPR036048">
    <property type="entry name" value="Interleukin_8-like_sf"/>
</dbReference>
<dbReference type="GO" id="GO:0061844">
    <property type="term" value="P:antimicrobial humoral immune response mediated by antimicrobial peptide"/>
    <property type="evidence" value="ECO:0007669"/>
    <property type="project" value="TreeGrafter"/>
</dbReference>
<dbReference type="InterPro" id="IPR001811">
    <property type="entry name" value="Chemokine_IL8-like_dom"/>
</dbReference>
<evidence type="ECO:0000313" key="7">
    <source>
        <dbReference type="Proteomes" id="UP000248483"/>
    </source>
</evidence>
<keyword evidence="2 4" id="KW-0202">Cytokine</keyword>
<accession>A0A2Y9LMU5</accession>
<sequence length="194" mass="21512">MKTSIAALSCLILAAQAAVEHLMRNLKNEHSISQGGLPCPDEWRREDGNSLLTTTARRIGQVPPGRARSRPLDGEREEEPPKPLPGQLSSRSHSLHRRMRVSMAATSLPLLLVLITVALGSKTESYSGGPYHPSECCYSYVTRPIRKQWISGYYETSSQCSKPGIVFITKNGRQFCANPSDDWVQDYIKGAEEI</sequence>
<protein>
    <recommendedName>
        <fullName evidence="4">C-C motif chemokine</fullName>
    </recommendedName>
</protein>
<dbReference type="KEGG" id="dle:111163729"/>
<dbReference type="InterPro" id="IPR039809">
    <property type="entry name" value="Chemokine_b/g/d"/>
</dbReference>
<dbReference type="RefSeq" id="XP_022408382.1">
    <property type="nucleotide sequence ID" value="XM_022552674.2"/>
</dbReference>
<dbReference type="AlphaFoldDB" id="A0A2Y9LMU5"/>
<dbReference type="FunFam" id="2.40.50.40:FF:000002">
    <property type="entry name" value="C-C motif chemokine"/>
    <property type="match status" value="1"/>
</dbReference>
<dbReference type="PANTHER" id="PTHR12015:SF110">
    <property type="entry name" value="C-C MOTIF CHEMOKINE 14"/>
    <property type="match status" value="1"/>
</dbReference>
<organism evidence="7 8">
    <name type="scientific">Delphinapterus leucas</name>
    <name type="common">Beluga whale</name>
    <dbReference type="NCBI Taxonomy" id="9749"/>
    <lineage>
        <taxon>Eukaryota</taxon>
        <taxon>Metazoa</taxon>
        <taxon>Chordata</taxon>
        <taxon>Craniata</taxon>
        <taxon>Vertebrata</taxon>
        <taxon>Euteleostomi</taxon>
        <taxon>Mammalia</taxon>
        <taxon>Eutheria</taxon>
        <taxon>Laurasiatheria</taxon>
        <taxon>Artiodactyla</taxon>
        <taxon>Whippomorpha</taxon>
        <taxon>Cetacea</taxon>
        <taxon>Odontoceti</taxon>
        <taxon>Monodontidae</taxon>
        <taxon>Delphinapterus</taxon>
    </lineage>
</organism>
<evidence type="ECO:0000256" key="4">
    <source>
        <dbReference type="RuleBase" id="RU361150"/>
    </source>
</evidence>
<gene>
    <name evidence="8" type="primary">LOC111163729</name>
</gene>
<dbReference type="STRING" id="9749.A0A2Y9LMU5"/>
<keyword evidence="4" id="KW-0964">Secreted</keyword>
<dbReference type="GO" id="GO:0030335">
    <property type="term" value="P:positive regulation of cell migration"/>
    <property type="evidence" value="ECO:0007669"/>
    <property type="project" value="TreeGrafter"/>
</dbReference>
<comment type="subcellular location">
    <subcellularLocation>
        <location evidence="4">Secreted</location>
    </subcellularLocation>
</comment>
<reference evidence="8" key="1">
    <citation type="submission" date="2025-08" db="UniProtKB">
        <authorList>
            <consortium name="RefSeq"/>
        </authorList>
    </citation>
    <scope>IDENTIFICATION</scope>
    <source>
        <tissue evidence="8">Blood</tissue>
    </source>
</reference>